<proteinExistence type="predicted"/>
<dbReference type="PROSITE" id="PS50297">
    <property type="entry name" value="ANK_REP_REGION"/>
    <property type="match status" value="8"/>
</dbReference>
<dbReference type="InterPro" id="IPR036770">
    <property type="entry name" value="Ankyrin_rpt-contain_sf"/>
</dbReference>
<evidence type="ECO:0000256" key="2">
    <source>
        <dbReference type="ARBA" id="ARBA00023043"/>
    </source>
</evidence>
<feature type="repeat" description="ANK" evidence="3">
    <location>
        <begin position="827"/>
        <end position="859"/>
    </location>
</feature>
<feature type="repeat" description="ANK" evidence="3">
    <location>
        <begin position="894"/>
        <end position="926"/>
    </location>
</feature>
<evidence type="ECO:0000259" key="4">
    <source>
        <dbReference type="PROSITE" id="PS50837"/>
    </source>
</evidence>
<dbReference type="PANTHER" id="PTHR24198:SF165">
    <property type="entry name" value="ANKYRIN REPEAT-CONTAINING PROTEIN-RELATED"/>
    <property type="match status" value="1"/>
</dbReference>
<keyword evidence="1" id="KW-0677">Repeat</keyword>
<dbReference type="EMBL" id="JAFIMR010000061">
    <property type="protein sequence ID" value="KAI1852514.1"/>
    <property type="molecule type" value="Genomic_DNA"/>
</dbReference>
<feature type="domain" description="NACHT" evidence="4">
    <location>
        <begin position="198"/>
        <end position="344"/>
    </location>
</feature>
<dbReference type="Pfam" id="PF24883">
    <property type="entry name" value="NPHP3_N"/>
    <property type="match status" value="1"/>
</dbReference>
<name>A0A9Q0AG92_9PEZI</name>
<evidence type="ECO:0000256" key="1">
    <source>
        <dbReference type="ARBA" id="ARBA00022737"/>
    </source>
</evidence>
<dbReference type="Proteomes" id="UP000829685">
    <property type="component" value="Unassembled WGS sequence"/>
</dbReference>
<dbReference type="Gene3D" id="3.40.50.300">
    <property type="entry name" value="P-loop containing nucleotide triphosphate hydrolases"/>
    <property type="match status" value="1"/>
</dbReference>
<dbReference type="PANTHER" id="PTHR24198">
    <property type="entry name" value="ANKYRIN REPEAT AND PROTEIN KINASE DOMAIN-CONTAINING PROTEIN"/>
    <property type="match status" value="1"/>
</dbReference>
<dbReference type="Gene3D" id="1.25.40.20">
    <property type="entry name" value="Ankyrin repeat-containing domain"/>
    <property type="match status" value="3"/>
</dbReference>
<feature type="repeat" description="ANK" evidence="3">
    <location>
        <begin position="794"/>
        <end position="826"/>
    </location>
</feature>
<feature type="repeat" description="ANK" evidence="3">
    <location>
        <begin position="860"/>
        <end position="892"/>
    </location>
</feature>
<feature type="repeat" description="ANK" evidence="3">
    <location>
        <begin position="728"/>
        <end position="760"/>
    </location>
</feature>
<dbReference type="PRINTS" id="PR01415">
    <property type="entry name" value="ANKYRIN"/>
</dbReference>
<dbReference type="PROSITE" id="PS50837">
    <property type="entry name" value="NACHT"/>
    <property type="match status" value="1"/>
</dbReference>
<dbReference type="InterPro" id="IPR007111">
    <property type="entry name" value="NACHT_NTPase"/>
</dbReference>
<feature type="repeat" description="ANK" evidence="3">
    <location>
        <begin position="761"/>
        <end position="793"/>
    </location>
</feature>
<dbReference type="InterPro" id="IPR054471">
    <property type="entry name" value="GPIID_WHD"/>
</dbReference>
<gene>
    <name evidence="5" type="ORF">JX265_012973</name>
</gene>
<comment type="caution">
    <text evidence="5">The sequence shown here is derived from an EMBL/GenBank/DDBJ whole genome shotgun (WGS) entry which is preliminary data.</text>
</comment>
<dbReference type="SUPFAM" id="SSF52540">
    <property type="entry name" value="P-loop containing nucleoside triphosphate hydrolases"/>
    <property type="match status" value="1"/>
</dbReference>
<evidence type="ECO:0000256" key="3">
    <source>
        <dbReference type="PROSITE-ProRule" id="PRU00023"/>
    </source>
</evidence>
<dbReference type="Pfam" id="PF12796">
    <property type="entry name" value="Ank_2"/>
    <property type="match status" value="3"/>
</dbReference>
<dbReference type="PROSITE" id="PS50088">
    <property type="entry name" value="ANK_REPEAT"/>
    <property type="match status" value="8"/>
</dbReference>
<dbReference type="InterPro" id="IPR002110">
    <property type="entry name" value="Ankyrin_rpt"/>
</dbReference>
<dbReference type="InterPro" id="IPR027417">
    <property type="entry name" value="P-loop_NTPase"/>
</dbReference>
<accession>A0A9Q0AG92</accession>
<organism evidence="5 6">
    <name type="scientific">Neoarthrinium moseri</name>
    <dbReference type="NCBI Taxonomy" id="1658444"/>
    <lineage>
        <taxon>Eukaryota</taxon>
        <taxon>Fungi</taxon>
        <taxon>Dikarya</taxon>
        <taxon>Ascomycota</taxon>
        <taxon>Pezizomycotina</taxon>
        <taxon>Sordariomycetes</taxon>
        <taxon>Xylariomycetidae</taxon>
        <taxon>Amphisphaeriales</taxon>
        <taxon>Apiosporaceae</taxon>
        <taxon>Neoarthrinium</taxon>
    </lineage>
</organism>
<keyword evidence="2 3" id="KW-0040">ANK repeat</keyword>
<dbReference type="InterPro" id="IPR056884">
    <property type="entry name" value="NPHP3-like_N"/>
</dbReference>
<keyword evidence="6" id="KW-1185">Reference proteome</keyword>
<dbReference type="AlphaFoldDB" id="A0A9Q0AG92"/>
<feature type="repeat" description="ANK" evidence="3">
    <location>
        <begin position="662"/>
        <end position="694"/>
    </location>
</feature>
<reference evidence="5" key="1">
    <citation type="submission" date="2021-03" db="EMBL/GenBank/DDBJ databases">
        <title>Revisited historic fungal species revealed as producer of novel bioactive compounds through whole genome sequencing and comparative genomics.</title>
        <authorList>
            <person name="Vignolle G.A."/>
            <person name="Hochenegger N."/>
            <person name="Mach R.L."/>
            <person name="Mach-Aigner A.R."/>
            <person name="Javad Rahimi M."/>
            <person name="Salim K.A."/>
            <person name="Chan C.M."/>
            <person name="Lim L.B.L."/>
            <person name="Cai F."/>
            <person name="Druzhinina I.S."/>
            <person name="U'Ren J.M."/>
            <person name="Derntl C."/>
        </authorList>
    </citation>
    <scope>NUCLEOTIDE SEQUENCE</scope>
    <source>
        <strain evidence="5">TUCIM 5799</strain>
    </source>
</reference>
<dbReference type="Pfam" id="PF22939">
    <property type="entry name" value="WHD_GPIID"/>
    <property type="match status" value="1"/>
</dbReference>
<protein>
    <recommendedName>
        <fullName evidence="4">NACHT domain-containing protein</fullName>
    </recommendedName>
</protein>
<dbReference type="SUPFAM" id="SSF48403">
    <property type="entry name" value="Ankyrin repeat"/>
    <property type="match status" value="1"/>
</dbReference>
<sequence>MSFGFSVGDFLAVIKLANDVRKDFAGAPDQFQQISSEVRNLDIVLHDVDTFLDEHDLVQAQEESLGEVISNFRGTLEDIHRILNTFSALELKEDGIRKRARRVWQRVKWEPDEIRDLRSRVTSNVTALNAFTTSYTRDGVIKLVERQDQEKNQAILDWLAPADFATQQSDLIKRRQAGTGQWLLDSPEYAKWSTSKGELLFCHGIPGAGKTMLSSIVVDSLQKRCYANTDVALCYFYCDFRRQEEQLLEKTVLSLLRQLGQAMSPLPTCFTELFDRYKTNGTRPTFEDAMRTFRSVAASFSTVFVVVDALDECQSSNGCQRQLVSELIDFNHVAGANILVTSRPLLHITERFRDFASVEILASGEDIKKYVEGNMQDLPGFVSRNLELQSEITNGIIKAVQGMFLLAKLHLDSLKGKRSARDLRKTLASLAGGVNAYTEAYNNTMDRIRGQLKEQERLAIQALMWVVHAKRPLTTVELQHALGVEIGEAEFFEDNVPDLQDTISVCCGLLTVDEQSDIVRLVHYTTQEFFEATGHLWFPNAQDELLNTCLTYLSFDSFAGECCKDWKDLEDRLDQFPLYEYSSQYWGPHADVEEDSEAIRDFLGRADHVQASVQAWEFPFNLYSFDDIPYQVTALHLSALFGLSTTTDILLRTHDPDVKDSQLRSPLYYAARYGREATARSLLDRNAQVDIPDKNGQTALYYAARNGHEGIARMLLDKGAQHDQSDKHGNTPLSLAARNGHEGIARMLLDKGAQHDQSDKHGNTPLTLAAINGHEGIARMLLDKGAQHDQSDKHGSTPLTLAAGNGHEGIARMLLDKGAQHDQSDKYGSTPLTLAAGNGHEGIARMLLDKGAQHDQSDKYGNTPLTLAAINGHEGITRMLLDKGARTDISDTQLGWTSLFYAVNKGNENITRMLLTHGADGQAKDYAGRTALFYAIWRGQSELVAILCADTRIEAGIQDHYGSTLMSIAARHGYENIVRQLAELPGIDVVSGDNFGRTPLWWAQKQGHSHIVEKLRGLHGTSDPLSTARLELGCPLDFVVGDWHCDIATALGPIALCIHTRSHEGFGIRFYEI</sequence>
<evidence type="ECO:0000313" key="6">
    <source>
        <dbReference type="Proteomes" id="UP000829685"/>
    </source>
</evidence>
<evidence type="ECO:0000313" key="5">
    <source>
        <dbReference type="EMBL" id="KAI1852514.1"/>
    </source>
</evidence>
<dbReference type="Pfam" id="PF13637">
    <property type="entry name" value="Ank_4"/>
    <property type="match status" value="1"/>
</dbReference>
<feature type="repeat" description="ANK" evidence="3">
    <location>
        <begin position="695"/>
        <end position="727"/>
    </location>
</feature>
<dbReference type="SMART" id="SM00248">
    <property type="entry name" value="ANK"/>
    <property type="match status" value="12"/>
</dbReference>